<sequence length="48" mass="5283">MGLLSMRGIKAIGQIGRNIHDRQVGREWQVPVACNATAQQGAVLRLRL</sequence>
<evidence type="ECO:0000313" key="1">
    <source>
        <dbReference type="EMBL" id="PIL17359.1"/>
    </source>
</evidence>
<evidence type="ECO:0000313" key="2">
    <source>
        <dbReference type="Proteomes" id="UP000231259"/>
    </source>
</evidence>
<gene>
    <name evidence="1" type="ORF">P775_24465</name>
</gene>
<keyword evidence="2" id="KW-1185">Reference proteome</keyword>
<organism evidence="1 2">
    <name type="scientific">Puniceibacterium antarcticum</name>
    <dbReference type="NCBI Taxonomy" id="1206336"/>
    <lineage>
        <taxon>Bacteria</taxon>
        <taxon>Pseudomonadati</taxon>
        <taxon>Pseudomonadota</taxon>
        <taxon>Alphaproteobacteria</taxon>
        <taxon>Rhodobacterales</taxon>
        <taxon>Paracoccaceae</taxon>
        <taxon>Puniceibacterium</taxon>
    </lineage>
</organism>
<dbReference type="AlphaFoldDB" id="A0A2G8R747"/>
<dbReference type="Proteomes" id="UP000231259">
    <property type="component" value="Unassembled WGS sequence"/>
</dbReference>
<name>A0A2G8R747_9RHOB</name>
<accession>A0A2G8R747</accession>
<comment type="caution">
    <text evidence="1">The sequence shown here is derived from an EMBL/GenBank/DDBJ whole genome shotgun (WGS) entry which is preliminary data.</text>
</comment>
<protein>
    <submittedName>
        <fullName evidence="1">Uncharacterized protein</fullName>
    </submittedName>
</protein>
<dbReference type="EMBL" id="AWWI01000167">
    <property type="protein sequence ID" value="PIL17359.1"/>
    <property type="molecule type" value="Genomic_DNA"/>
</dbReference>
<reference evidence="1 2" key="1">
    <citation type="submission" date="2013-09" db="EMBL/GenBank/DDBJ databases">
        <title>Genome sequencing of Phaeobacter antarcticus sp. nov. SM1211.</title>
        <authorList>
            <person name="Zhang X.-Y."/>
            <person name="Liu C."/>
            <person name="Chen X.-L."/>
            <person name="Xie B.-B."/>
            <person name="Qin Q.-L."/>
            <person name="Rong J.-C."/>
            <person name="Zhang Y.-Z."/>
        </authorList>
    </citation>
    <scope>NUCLEOTIDE SEQUENCE [LARGE SCALE GENOMIC DNA]</scope>
    <source>
        <strain evidence="1 2">SM1211</strain>
    </source>
</reference>
<proteinExistence type="predicted"/>